<proteinExistence type="predicted"/>
<evidence type="ECO:0000313" key="2">
    <source>
        <dbReference type="Proteomes" id="UP001638806"/>
    </source>
</evidence>
<dbReference type="Proteomes" id="UP001638806">
    <property type="component" value="Unassembled WGS sequence"/>
</dbReference>
<sequence length="180" mass="19611">MSKGNTDGDDGEPRGWYPLISKDAGDIDRVMRGNSSGMWSLCLRRGAKAPCLQSQAEAVPPKSCPGQGTSTHCARGGGFRTPRGGHIEEDRDSFQTPPQLRSRQDTTRPRTQNRNPMQLGTFPIQVPLGRYAQVSPSEALDWLGPLGWICATAVVIVGFRRSNHGRAEKRLSRSRGIVAA</sequence>
<organism evidence="1 2">
    <name type="scientific">Purpureocillium lilacinum</name>
    <name type="common">Paecilomyces lilacinus</name>
    <dbReference type="NCBI Taxonomy" id="33203"/>
    <lineage>
        <taxon>Eukaryota</taxon>
        <taxon>Fungi</taxon>
        <taxon>Dikarya</taxon>
        <taxon>Ascomycota</taxon>
        <taxon>Pezizomycotina</taxon>
        <taxon>Sordariomycetes</taxon>
        <taxon>Hypocreomycetidae</taxon>
        <taxon>Hypocreales</taxon>
        <taxon>Ophiocordycipitaceae</taxon>
        <taxon>Purpureocillium</taxon>
    </lineage>
</organism>
<dbReference type="EMBL" id="JBGNUJ010000007">
    <property type="protein sequence ID" value="KAL3957809.1"/>
    <property type="molecule type" value="Genomic_DNA"/>
</dbReference>
<comment type="caution">
    <text evidence="1">The sequence shown here is derived from an EMBL/GenBank/DDBJ whole genome shotgun (WGS) entry which is preliminary data.</text>
</comment>
<evidence type="ECO:0000313" key="1">
    <source>
        <dbReference type="EMBL" id="KAL3957809.1"/>
    </source>
</evidence>
<name>A0ACC4DQJ4_PURLI</name>
<reference evidence="1" key="1">
    <citation type="submission" date="2024-12" db="EMBL/GenBank/DDBJ databases">
        <title>Comparative genomics and development of molecular markers within Purpureocillium lilacinum and among Purpureocillium species.</title>
        <authorList>
            <person name="Yeh Z.-Y."/>
            <person name="Ni N.-T."/>
            <person name="Lo P.-H."/>
            <person name="Mushyakhwo K."/>
            <person name="Lin C.-F."/>
            <person name="Nai Y.-S."/>
        </authorList>
    </citation>
    <scope>NUCLEOTIDE SEQUENCE</scope>
    <source>
        <strain evidence="1">NCHU-NPUST-175</strain>
    </source>
</reference>
<accession>A0ACC4DQJ4</accession>
<gene>
    <name evidence="1" type="ORF">ACCO45_008387</name>
</gene>
<keyword evidence="2" id="KW-1185">Reference proteome</keyword>
<protein>
    <submittedName>
        <fullName evidence="1">Uncharacterized protein</fullName>
    </submittedName>
</protein>